<gene>
    <name evidence="1" type="ORF">JTE90_011493</name>
</gene>
<dbReference type="Gene3D" id="1.10.472.10">
    <property type="entry name" value="Cyclin-like"/>
    <property type="match status" value="1"/>
</dbReference>
<protein>
    <recommendedName>
        <fullName evidence="3">Cyclin C-terminal domain-containing protein</fullName>
    </recommendedName>
</protein>
<comment type="caution">
    <text evidence="1">The sequence shown here is derived from an EMBL/GenBank/DDBJ whole genome shotgun (WGS) entry which is preliminary data.</text>
</comment>
<evidence type="ECO:0000313" key="1">
    <source>
        <dbReference type="EMBL" id="KAG8193943.1"/>
    </source>
</evidence>
<proteinExistence type="predicted"/>
<evidence type="ECO:0000313" key="2">
    <source>
        <dbReference type="Proteomes" id="UP000827092"/>
    </source>
</evidence>
<dbReference type="AlphaFoldDB" id="A0AAV6VD43"/>
<dbReference type="Proteomes" id="UP000827092">
    <property type="component" value="Unassembled WGS sequence"/>
</dbReference>
<dbReference type="InterPro" id="IPR036915">
    <property type="entry name" value="Cyclin-like_sf"/>
</dbReference>
<keyword evidence="2" id="KW-1185">Reference proteome</keyword>
<name>A0AAV6VD43_9ARAC</name>
<dbReference type="EMBL" id="JAFNEN010000113">
    <property type="protein sequence ID" value="KAG8193943.1"/>
    <property type="molecule type" value="Genomic_DNA"/>
</dbReference>
<organism evidence="1 2">
    <name type="scientific">Oedothorax gibbosus</name>
    <dbReference type="NCBI Taxonomy" id="931172"/>
    <lineage>
        <taxon>Eukaryota</taxon>
        <taxon>Metazoa</taxon>
        <taxon>Ecdysozoa</taxon>
        <taxon>Arthropoda</taxon>
        <taxon>Chelicerata</taxon>
        <taxon>Arachnida</taxon>
        <taxon>Araneae</taxon>
        <taxon>Araneomorphae</taxon>
        <taxon>Entelegynae</taxon>
        <taxon>Araneoidea</taxon>
        <taxon>Linyphiidae</taxon>
        <taxon>Erigoninae</taxon>
        <taxon>Oedothorax</taxon>
    </lineage>
</organism>
<sequence length="247" mass="28645">MLNENLTVELKIDKGCVLIAEAGHHFCTTDITTAKAMLIYHHYQKVRNEYSTNFHLFATASFSLSAEICQEDLKFEKIVVYFNSLGEWGDSIKDEQSKDLLLARLMEVQYDISHVVFKFPYKIASSRSSYTPPNIDVAHKFVFAYLDKFANFLEFKEYISDVKIMSLKLLNTFYHTQKCVSYTPLQIAWAAMHLSCLKDCIEIEENKCWQKELFACIPDTKIFHKVVNDMSLITEVATRECNHNEAF</sequence>
<dbReference type="SUPFAM" id="SSF47954">
    <property type="entry name" value="Cyclin-like"/>
    <property type="match status" value="2"/>
</dbReference>
<accession>A0AAV6VD43</accession>
<evidence type="ECO:0008006" key="3">
    <source>
        <dbReference type="Google" id="ProtNLM"/>
    </source>
</evidence>
<reference evidence="1 2" key="1">
    <citation type="journal article" date="2022" name="Nat. Ecol. Evol.">
        <title>A masculinizing supergene underlies an exaggerated male reproductive morph in a spider.</title>
        <authorList>
            <person name="Hendrickx F."/>
            <person name="De Corte Z."/>
            <person name="Sonet G."/>
            <person name="Van Belleghem S.M."/>
            <person name="Kostlbacher S."/>
            <person name="Vangestel C."/>
        </authorList>
    </citation>
    <scope>NUCLEOTIDE SEQUENCE [LARGE SCALE GENOMIC DNA]</scope>
    <source>
        <strain evidence="1">W744_W776</strain>
    </source>
</reference>